<accession>A0A485LZ53</accession>
<sequence length="99" mass="10743">MPEQYEGLCSACKYSSRCTLTKSPGQGQGIHFCEEYEAGGRSHPGRKAGRCAGSAKLRSAKVKLNATGAILGLCGNCVNRDTCRFPRPESGVWHCEEYQ</sequence>
<gene>
    <name evidence="1" type="ORF">SCFA_220023</name>
</gene>
<proteinExistence type="predicted"/>
<dbReference type="EMBL" id="CAADRM010000084">
    <property type="protein sequence ID" value="VFU13772.1"/>
    <property type="molecule type" value="Genomic_DNA"/>
</dbReference>
<protein>
    <submittedName>
        <fullName evidence="1">Uncharacterized protein</fullName>
    </submittedName>
</protein>
<organism evidence="1">
    <name type="scientific">anaerobic digester metagenome</name>
    <dbReference type="NCBI Taxonomy" id="1263854"/>
    <lineage>
        <taxon>unclassified sequences</taxon>
        <taxon>metagenomes</taxon>
        <taxon>ecological metagenomes</taxon>
    </lineage>
</organism>
<dbReference type="AlphaFoldDB" id="A0A485LZ53"/>
<reference evidence="1" key="1">
    <citation type="submission" date="2019-03" db="EMBL/GenBank/DDBJ databases">
        <authorList>
            <person name="Hao L."/>
        </authorList>
    </citation>
    <scope>NUCLEOTIDE SEQUENCE</scope>
</reference>
<name>A0A485LZ53_9ZZZZ</name>
<evidence type="ECO:0000313" key="1">
    <source>
        <dbReference type="EMBL" id="VFU13772.1"/>
    </source>
</evidence>